<sequence>MKNNEIAALSLLAALVSPAMAQDSGVSFGHKNWELACDNTNTCRAAGYANEDEPSASNGSVLLTRIAGPGTVPTGEVTLADYEEGDSAAVAKLTLWINGKAAGALKPTKYGNWNLSASQTLALIGAIKGSGTVEFKGGPAPFVLSGEGASATLLKMDDVQGRIGTSGALTKKGDKPESSVPAAIPAPVIQAVKVPKAVERPLTAPEIAALTPKLLATLQPDDCDRMQSPQDNDGASEDGITLTPLGNGHALITAVCWRAAYNEGYGYWVIDSALKQAPVLVTNSGSGYDEGIISMGQKGRGLGDCWATASWVWDGTAFRQSNEATTGLCRLIHAGGTWDLPTYVAEVKAAQ</sequence>
<dbReference type="Pfam" id="PF06674">
    <property type="entry name" value="DUF1176"/>
    <property type="match status" value="1"/>
</dbReference>
<accession>A0A4U9TRI0</accession>
<feature type="chain" id="PRO_5020610950" evidence="1">
    <location>
        <begin position="22"/>
        <end position="351"/>
    </location>
</feature>
<dbReference type="GeneID" id="30320640"/>
<protein>
    <submittedName>
        <fullName evidence="2">Protein of uncharacterized function (DUF1176)</fullName>
    </submittedName>
</protein>
<proteinExistence type="predicted"/>
<dbReference type="InterPro" id="IPR009560">
    <property type="entry name" value="DUF1176"/>
</dbReference>
<evidence type="ECO:0000256" key="1">
    <source>
        <dbReference type="SAM" id="SignalP"/>
    </source>
</evidence>
<keyword evidence="1" id="KW-0732">Signal</keyword>
<dbReference type="RefSeq" id="WP_024483389.1">
    <property type="nucleotide sequence ID" value="NZ_CAMISI010000001.1"/>
</dbReference>
<dbReference type="EMBL" id="CABEEZ010000021">
    <property type="protein sequence ID" value="VTR20922.1"/>
    <property type="molecule type" value="Genomic_DNA"/>
</dbReference>
<gene>
    <name evidence="2" type="ORF">NCTC12965_01166</name>
</gene>
<reference evidence="2" key="1">
    <citation type="submission" date="2019-05" db="EMBL/GenBank/DDBJ databases">
        <authorList>
            <consortium name="Pathogen Informatics"/>
        </authorList>
    </citation>
    <scope>NUCLEOTIDE SEQUENCE [LARGE SCALE GENOMIC DNA]</scope>
    <source>
        <strain evidence="2">NCTC12965</strain>
    </source>
</reference>
<organism evidence="2">
    <name type="scientific">Serratia fonticola</name>
    <dbReference type="NCBI Taxonomy" id="47917"/>
    <lineage>
        <taxon>Bacteria</taxon>
        <taxon>Pseudomonadati</taxon>
        <taxon>Pseudomonadota</taxon>
        <taxon>Gammaproteobacteria</taxon>
        <taxon>Enterobacterales</taxon>
        <taxon>Yersiniaceae</taxon>
        <taxon>Serratia</taxon>
    </lineage>
</organism>
<evidence type="ECO:0000313" key="2">
    <source>
        <dbReference type="EMBL" id="VTR20922.1"/>
    </source>
</evidence>
<name>A0A4U9TRI0_SERFO</name>
<feature type="signal peptide" evidence="1">
    <location>
        <begin position="1"/>
        <end position="21"/>
    </location>
</feature>
<dbReference type="AlphaFoldDB" id="A0A4U9TRI0"/>